<evidence type="ECO:0000256" key="11">
    <source>
        <dbReference type="ARBA" id="ARBA00023012"/>
    </source>
</evidence>
<keyword evidence="10 13" id="KW-1133">Transmembrane helix</keyword>
<dbReference type="InterPro" id="IPR038318">
    <property type="entry name" value="KdpD_sf"/>
</dbReference>
<sequence>MTPFPIQSNVLDMAFWQRLGFPMSPFPPRDSLRSLMAREFSAWLEVSATRSPGIWSFVSVLIAILVPTAVGLLWIETLSARNLSLLFLIGILYVGVRHGMWTALFAALPAFLSYNFFIVKPRFSLSIAPGDILAFTTFLIGALLVGGLAGRLSDRAREAKLGLRNITSLFEASRDLSGAIDLAAAAERLLWHLENAGCRAAIWIADAERLLLYAYSTNLSTDCIDEMDVSFLASDWVDEIGVACKRLRLRAGDSVVGGAVIWPLPEESVVRLDQHWIQTLLELGAVAIDRARLITEIADTRIIAEKEGLRTALLSSLSHDLRTPIATILASATSLQEHDENFDAATRLDLLGTIQDQAERLNRFVLNLLEMTRLESGALRLNCALIDPGEAMASSLKRLERQLGGHRWVRVFDNGGRRIYVDPVLIEQALVNVIENAIEHAPFDSTIAATITSTASHVMLSVEDEGPGIPAGEIDRVFDKFFSGHGDRRRASGVGLGLSVTRGLIESFGGSVQAVSPTVDDHGTRIDICLPAHPALETTE</sequence>
<organism evidence="15 16">
    <name type="scientific">Dyella monticola</name>
    <dbReference type="NCBI Taxonomy" id="1927958"/>
    <lineage>
        <taxon>Bacteria</taxon>
        <taxon>Pseudomonadati</taxon>
        <taxon>Pseudomonadota</taxon>
        <taxon>Gammaproteobacteria</taxon>
        <taxon>Lysobacterales</taxon>
        <taxon>Rhodanobacteraceae</taxon>
        <taxon>Dyella</taxon>
    </lineage>
</organism>
<evidence type="ECO:0000256" key="9">
    <source>
        <dbReference type="ARBA" id="ARBA00022840"/>
    </source>
</evidence>
<reference evidence="15 16" key="1">
    <citation type="submission" date="2018-07" db="EMBL/GenBank/DDBJ databases">
        <title>Dyella monticola sp. nov. and Dyella psychrodurans sp. nov. isolated from monsoon evergreen broad-leaved forest soil of Dinghu Mountain, China.</title>
        <authorList>
            <person name="Gao Z."/>
            <person name="Qiu L."/>
        </authorList>
    </citation>
    <scope>NUCLEOTIDE SEQUENCE [LARGE SCALE GENOMIC DNA]</scope>
    <source>
        <strain evidence="15 16">4G-K06</strain>
    </source>
</reference>
<dbReference type="SUPFAM" id="SSF55874">
    <property type="entry name" value="ATPase domain of HSP90 chaperone/DNA topoisomerase II/histidine kinase"/>
    <property type="match status" value="1"/>
</dbReference>
<dbReference type="Gene3D" id="1.10.287.130">
    <property type="match status" value="1"/>
</dbReference>
<dbReference type="Gene3D" id="1.20.120.620">
    <property type="entry name" value="Backbone structure of the membrane domain of e. Coli histidine kinase receptor kdpd"/>
    <property type="match status" value="1"/>
</dbReference>
<dbReference type="EC" id="2.7.13.3" evidence="3"/>
<dbReference type="InterPro" id="IPR004358">
    <property type="entry name" value="Sig_transdc_His_kin-like_C"/>
</dbReference>
<dbReference type="InterPro" id="IPR005467">
    <property type="entry name" value="His_kinase_dom"/>
</dbReference>
<dbReference type="Pfam" id="PF02518">
    <property type="entry name" value="HATPase_c"/>
    <property type="match status" value="1"/>
</dbReference>
<dbReference type="PRINTS" id="PR00344">
    <property type="entry name" value="BCTRLSENSOR"/>
</dbReference>
<keyword evidence="7" id="KW-0547">Nucleotide-binding</keyword>
<comment type="subcellular location">
    <subcellularLocation>
        <location evidence="2">Membrane</location>
        <topology evidence="2">Multi-pass membrane protein</topology>
    </subcellularLocation>
</comment>
<evidence type="ECO:0000256" key="10">
    <source>
        <dbReference type="ARBA" id="ARBA00022989"/>
    </source>
</evidence>
<dbReference type="InterPro" id="IPR003661">
    <property type="entry name" value="HisK_dim/P_dom"/>
</dbReference>
<dbReference type="Proteomes" id="UP000254258">
    <property type="component" value="Unassembled WGS sequence"/>
</dbReference>
<dbReference type="InterPro" id="IPR052023">
    <property type="entry name" value="Histidine_kinase_KdpD"/>
</dbReference>
<gene>
    <name evidence="15" type="ORF">DWU98_04460</name>
</gene>
<name>A0A370X5I4_9GAMM</name>
<dbReference type="SUPFAM" id="SSF47384">
    <property type="entry name" value="Homodimeric domain of signal transducing histidine kinase"/>
    <property type="match status" value="1"/>
</dbReference>
<dbReference type="InterPro" id="IPR003594">
    <property type="entry name" value="HATPase_dom"/>
</dbReference>
<dbReference type="EMBL" id="QRBE01000002">
    <property type="protein sequence ID" value="RDS83592.1"/>
    <property type="molecule type" value="Genomic_DNA"/>
</dbReference>
<evidence type="ECO:0000256" key="1">
    <source>
        <dbReference type="ARBA" id="ARBA00000085"/>
    </source>
</evidence>
<feature type="transmembrane region" description="Helical" evidence="13">
    <location>
        <begin position="132"/>
        <end position="150"/>
    </location>
</feature>
<evidence type="ECO:0000256" key="6">
    <source>
        <dbReference type="ARBA" id="ARBA00022692"/>
    </source>
</evidence>
<dbReference type="InterPro" id="IPR036890">
    <property type="entry name" value="HATPase_C_sf"/>
</dbReference>
<dbReference type="Gene3D" id="3.30.565.10">
    <property type="entry name" value="Histidine kinase-like ATPase, C-terminal domain"/>
    <property type="match status" value="1"/>
</dbReference>
<dbReference type="GO" id="GO:0005886">
    <property type="term" value="C:plasma membrane"/>
    <property type="evidence" value="ECO:0007669"/>
    <property type="project" value="TreeGrafter"/>
</dbReference>
<dbReference type="SMART" id="SM00387">
    <property type="entry name" value="HATPase_c"/>
    <property type="match status" value="1"/>
</dbReference>
<protein>
    <recommendedName>
        <fullName evidence="3">histidine kinase</fullName>
        <ecNumber evidence="3">2.7.13.3</ecNumber>
    </recommendedName>
</protein>
<dbReference type="CDD" id="cd00082">
    <property type="entry name" value="HisKA"/>
    <property type="match status" value="1"/>
</dbReference>
<dbReference type="GO" id="GO:0000155">
    <property type="term" value="F:phosphorelay sensor kinase activity"/>
    <property type="evidence" value="ECO:0007669"/>
    <property type="project" value="InterPro"/>
</dbReference>
<evidence type="ECO:0000256" key="3">
    <source>
        <dbReference type="ARBA" id="ARBA00012438"/>
    </source>
</evidence>
<dbReference type="InterPro" id="IPR036097">
    <property type="entry name" value="HisK_dim/P_sf"/>
</dbReference>
<keyword evidence="11" id="KW-0902">Two-component regulatory system</keyword>
<dbReference type="PANTHER" id="PTHR45569:SF1">
    <property type="entry name" value="SENSOR PROTEIN KDPD"/>
    <property type="match status" value="1"/>
</dbReference>
<dbReference type="PANTHER" id="PTHR45569">
    <property type="entry name" value="SENSOR PROTEIN KDPD"/>
    <property type="match status" value="1"/>
</dbReference>
<evidence type="ECO:0000256" key="13">
    <source>
        <dbReference type="SAM" id="Phobius"/>
    </source>
</evidence>
<dbReference type="SMART" id="SM00388">
    <property type="entry name" value="HisKA"/>
    <property type="match status" value="1"/>
</dbReference>
<evidence type="ECO:0000313" key="15">
    <source>
        <dbReference type="EMBL" id="RDS83592.1"/>
    </source>
</evidence>
<accession>A0A370X5I4</accession>
<keyword evidence="5" id="KW-0808">Transferase</keyword>
<evidence type="ECO:0000256" key="5">
    <source>
        <dbReference type="ARBA" id="ARBA00022679"/>
    </source>
</evidence>
<evidence type="ECO:0000256" key="7">
    <source>
        <dbReference type="ARBA" id="ARBA00022741"/>
    </source>
</evidence>
<feature type="transmembrane region" description="Helical" evidence="13">
    <location>
        <begin position="54"/>
        <end position="75"/>
    </location>
</feature>
<proteinExistence type="predicted"/>
<dbReference type="Pfam" id="PF13493">
    <property type="entry name" value="DUF4118"/>
    <property type="match status" value="1"/>
</dbReference>
<evidence type="ECO:0000256" key="4">
    <source>
        <dbReference type="ARBA" id="ARBA00022553"/>
    </source>
</evidence>
<keyword evidence="12 13" id="KW-0472">Membrane</keyword>
<evidence type="ECO:0000256" key="2">
    <source>
        <dbReference type="ARBA" id="ARBA00004141"/>
    </source>
</evidence>
<comment type="caution">
    <text evidence="15">The sequence shown here is derived from an EMBL/GenBank/DDBJ whole genome shotgun (WGS) entry which is preliminary data.</text>
</comment>
<dbReference type="GO" id="GO:0005524">
    <property type="term" value="F:ATP binding"/>
    <property type="evidence" value="ECO:0007669"/>
    <property type="project" value="UniProtKB-KW"/>
</dbReference>
<evidence type="ECO:0000313" key="16">
    <source>
        <dbReference type="Proteomes" id="UP000254258"/>
    </source>
</evidence>
<comment type="catalytic activity">
    <reaction evidence="1">
        <text>ATP + protein L-histidine = ADP + protein N-phospho-L-histidine.</text>
        <dbReference type="EC" id="2.7.13.3"/>
    </reaction>
</comment>
<evidence type="ECO:0000256" key="12">
    <source>
        <dbReference type="ARBA" id="ARBA00023136"/>
    </source>
</evidence>
<keyword evidence="6 13" id="KW-0812">Transmembrane</keyword>
<keyword evidence="9" id="KW-0067">ATP-binding</keyword>
<keyword evidence="4" id="KW-0597">Phosphoprotein</keyword>
<evidence type="ECO:0000256" key="8">
    <source>
        <dbReference type="ARBA" id="ARBA00022777"/>
    </source>
</evidence>
<evidence type="ECO:0000259" key="14">
    <source>
        <dbReference type="PROSITE" id="PS50109"/>
    </source>
</evidence>
<keyword evidence="8" id="KW-0418">Kinase</keyword>
<keyword evidence="16" id="KW-1185">Reference proteome</keyword>
<feature type="domain" description="Histidine kinase" evidence="14">
    <location>
        <begin position="316"/>
        <end position="534"/>
    </location>
</feature>
<dbReference type="PROSITE" id="PS50109">
    <property type="entry name" value="HIS_KIN"/>
    <property type="match status" value="1"/>
</dbReference>
<feature type="transmembrane region" description="Helical" evidence="13">
    <location>
        <begin position="87"/>
        <end position="112"/>
    </location>
</feature>
<dbReference type="CDD" id="cd00075">
    <property type="entry name" value="HATPase"/>
    <property type="match status" value="1"/>
</dbReference>
<dbReference type="InterPro" id="IPR025201">
    <property type="entry name" value="KdpD_TM"/>
</dbReference>
<dbReference type="AlphaFoldDB" id="A0A370X5I4"/>
<dbReference type="Pfam" id="PF00512">
    <property type="entry name" value="HisKA"/>
    <property type="match status" value="1"/>
</dbReference>